<protein>
    <submittedName>
        <fullName evidence="2">Uncharacterized protein</fullName>
    </submittedName>
</protein>
<evidence type="ECO:0000313" key="3">
    <source>
        <dbReference type="Proteomes" id="UP000639338"/>
    </source>
</evidence>
<dbReference type="EMBL" id="JACMRX010000001">
    <property type="protein sequence ID" value="KAF7997619.1"/>
    <property type="molecule type" value="Genomic_DNA"/>
</dbReference>
<feature type="compositionally biased region" description="Low complexity" evidence="1">
    <location>
        <begin position="128"/>
        <end position="137"/>
    </location>
</feature>
<feature type="region of interest" description="Disordered" evidence="1">
    <location>
        <begin position="393"/>
        <end position="412"/>
    </location>
</feature>
<comment type="caution">
    <text evidence="2">The sequence shown here is derived from an EMBL/GenBank/DDBJ whole genome shotgun (WGS) entry which is preliminary data.</text>
</comment>
<proteinExistence type="predicted"/>
<evidence type="ECO:0000256" key="1">
    <source>
        <dbReference type="SAM" id="MobiDB-lite"/>
    </source>
</evidence>
<gene>
    <name evidence="2" type="ORF">HCN44_006190</name>
</gene>
<keyword evidence="3" id="KW-1185">Reference proteome</keyword>
<feature type="region of interest" description="Disordered" evidence="1">
    <location>
        <begin position="105"/>
        <end position="148"/>
    </location>
</feature>
<feature type="compositionally biased region" description="Basic residues" evidence="1">
    <location>
        <begin position="118"/>
        <end position="127"/>
    </location>
</feature>
<sequence length="412" mass="47415">MGNILKSSTSECSEVINNNKTVYQNNKKNINTWWSWLGVSNFFNNKNPVNSNSKLYCPSPRLPIRSVKSSPSNVLESCQHLDVHKKSNYVDESTQYDIDNSNLLTSKSKNKLNNQKSLSKKNKKTSKKSTSTINNNLSDDDEDDDTQTVSNVNNKLPINNYEILLTCKYIKIGSYKFISNRKNIIINKSGLTLKNVPLVDNPNDFIKIHIKYNDIIKVRLYLSKPTILFFDTNKQYCSKIKKSLGIKDDKNQITITLLPNELTDNEKITLKNIFKMNFEEIKELCIFERQAQAVDKCNFDKKIINISPMKKKLRSINNLQKVNVKIIENLVNSYESIIPQSLDPIVVVDKLPKKINKKTTNMLANLKTNLIRQDDIYPVVNVIRLPKNFNKRTAHDAQSNVSSKKQKLSRDY</sequence>
<dbReference type="Proteomes" id="UP000639338">
    <property type="component" value="Unassembled WGS sequence"/>
</dbReference>
<organism evidence="2 3">
    <name type="scientific">Aphidius gifuensis</name>
    <name type="common">Parasitoid wasp</name>
    <dbReference type="NCBI Taxonomy" id="684658"/>
    <lineage>
        <taxon>Eukaryota</taxon>
        <taxon>Metazoa</taxon>
        <taxon>Ecdysozoa</taxon>
        <taxon>Arthropoda</taxon>
        <taxon>Hexapoda</taxon>
        <taxon>Insecta</taxon>
        <taxon>Pterygota</taxon>
        <taxon>Neoptera</taxon>
        <taxon>Endopterygota</taxon>
        <taxon>Hymenoptera</taxon>
        <taxon>Apocrita</taxon>
        <taxon>Ichneumonoidea</taxon>
        <taxon>Braconidae</taxon>
        <taxon>Aphidiinae</taxon>
        <taxon>Aphidius</taxon>
    </lineage>
</organism>
<accession>A0A835CV21</accession>
<dbReference type="AlphaFoldDB" id="A0A835CV21"/>
<name>A0A835CV21_APHGI</name>
<reference evidence="2 3" key="1">
    <citation type="submission" date="2020-08" db="EMBL/GenBank/DDBJ databases">
        <title>Aphidius gifuensis genome sequencing and assembly.</title>
        <authorList>
            <person name="Du Z."/>
        </authorList>
    </citation>
    <scope>NUCLEOTIDE SEQUENCE [LARGE SCALE GENOMIC DNA]</scope>
    <source>
        <strain evidence="2">YNYX2018</strain>
        <tissue evidence="2">Adults</tissue>
    </source>
</reference>
<evidence type="ECO:0000313" key="2">
    <source>
        <dbReference type="EMBL" id="KAF7997619.1"/>
    </source>
</evidence>
<feature type="compositionally biased region" description="Low complexity" evidence="1">
    <location>
        <begin position="105"/>
        <end position="117"/>
    </location>
</feature>